<keyword evidence="4" id="KW-1185">Reference proteome</keyword>
<dbReference type="Proteomes" id="UP000026962">
    <property type="component" value="Chromosome 1"/>
</dbReference>
<reference evidence="3" key="1">
    <citation type="submission" date="2015-04" db="UniProtKB">
        <authorList>
            <consortium name="EnsemblPlants"/>
        </authorList>
    </citation>
    <scope>IDENTIFICATION</scope>
</reference>
<evidence type="ECO:0000313" key="3">
    <source>
        <dbReference type="EnsemblPlants" id="OPUNC01G37500.1"/>
    </source>
</evidence>
<feature type="compositionally biased region" description="Basic and acidic residues" evidence="1">
    <location>
        <begin position="30"/>
        <end position="43"/>
    </location>
</feature>
<feature type="region of interest" description="Disordered" evidence="1">
    <location>
        <begin position="117"/>
        <end position="136"/>
    </location>
</feature>
<keyword evidence="2" id="KW-0472">Membrane</keyword>
<dbReference type="InterPro" id="IPR015947">
    <property type="entry name" value="PUA-like_sf"/>
</dbReference>
<dbReference type="SUPFAM" id="SSF88697">
    <property type="entry name" value="PUA domain-like"/>
    <property type="match status" value="1"/>
</dbReference>
<dbReference type="EnsemblPlants" id="OPUNC01G37500.1">
    <property type="protein sequence ID" value="OPUNC01G37500.1"/>
    <property type="gene ID" value="OPUNC01G37500"/>
</dbReference>
<dbReference type="HOGENOM" id="CLU_1350813_0_0_1"/>
<feature type="compositionally biased region" description="Basic residues" evidence="1">
    <location>
        <begin position="20"/>
        <end position="29"/>
    </location>
</feature>
<dbReference type="Gene3D" id="3.10.590.10">
    <property type="entry name" value="ph1033 like domains"/>
    <property type="match status" value="1"/>
</dbReference>
<dbReference type="STRING" id="4537.A0A0E0JRK3"/>
<feature type="region of interest" description="Disordered" evidence="1">
    <location>
        <begin position="17"/>
        <end position="49"/>
    </location>
</feature>
<proteinExistence type="predicted"/>
<accession>A0A0E0JRK3</accession>
<reference evidence="3" key="2">
    <citation type="submission" date="2018-05" db="EMBL/GenBank/DDBJ databases">
        <title>OpunRS2 (Oryza punctata Reference Sequence Version 2).</title>
        <authorList>
            <person name="Zhang J."/>
            <person name="Kudrna D."/>
            <person name="Lee S."/>
            <person name="Talag J."/>
            <person name="Welchert J."/>
            <person name="Wing R.A."/>
        </authorList>
    </citation>
    <scope>NUCLEOTIDE SEQUENCE [LARGE SCALE GENOMIC DNA]</scope>
</reference>
<feature type="transmembrane region" description="Helical" evidence="2">
    <location>
        <begin position="145"/>
        <end position="169"/>
    </location>
</feature>
<keyword evidence="2" id="KW-1133">Transmembrane helix</keyword>
<protein>
    <submittedName>
        <fullName evidence="3">Uncharacterized protein</fullName>
    </submittedName>
</protein>
<evidence type="ECO:0000256" key="2">
    <source>
        <dbReference type="SAM" id="Phobius"/>
    </source>
</evidence>
<evidence type="ECO:0000313" key="4">
    <source>
        <dbReference type="Proteomes" id="UP000026962"/>
    </source>
</evidence>
<dbReference type="Gramene" id="OPUNC01G37500.1">
    <property type="protein sequence ID" value="OPUNC01G37500.1"/>
    <property type="gene ID" value="OPUNC01G37500"/>
</dbReference>
<sequence>MLNYVPQESKSRWTWLAVANRRRSTPRRKSSGDEREGRDEAKRQASMSHILTNAPVARGLYEGEAASGSAVDVRAVGEFQLPVALGDIKKAKGGEEVEGMREFALLRRPRLSVMPVSRSPAAHCRARPPPALPRARDPESPLEKLFALVILVQSFLAAVAVAIASIIAVRVADGVDEASVVPVLHDVAQPNKTRSVPDWAWFL</sequence>
<evidence type="ECO:0000256" key="1">
    <source>
        <dbReference type="SAM" id="MobiDB-lite"/>
    </source>
</evidence>
<organism evidence="3">
    <name type="scientific">Oryza punctata</name>
    <name type="common">Red rice</name>
    <dbReference type="NCBI Taxonomy" id="4537"/>
    <lineage>
        <taxon>Eukaryota</taxon>
        <taxon>Viridiplantae</taxon>
        <taxon>Streptophyta</taxon>
        <taxon>Embryophyta</taxon>
        <taxon>Tracheophyta</taxon>
        <taxon>Spermatophyta</taxon>
        <taxon>Magnoliopsida</taxon>
        <taxon>Liliopsida</taxon>
        <taxon>Poales</taxon>
        <taxon>Poaceae</taxon>
        <taxon>BOP clade</taxon>
        <taxon>Oryzoideae</taxon>
        <taxon>Oryzeae</taxon>
        <taxon>Oryzinae</taxon>
        <taxon>Oryza</taxon>
    </lineage>
</organism>
<keyword evidence="2" id="KW-0812">Transmembrane</keyword>
<name>A0A0E0JRK3_ORYPU</name>
<dbReference type="AlphaFoldDB" id="A0A0E0JRK3"/>